<sequence>MDMPASPHAVIWQQGRHWLGQLTARLLPRACLLCEAPCLDQPLCAHCREALPGRGRLRCPRCALPLSARPLSADSTSPALPCPQCQQHPLALTATFALADYLPPLDRTLVALKFGQQLQLARPLGGLLMEHLLANPAQPLQQVDALVPIPLSGPRLAERGFNQSLQLARGMRAHAPSTCPPIRTDWLLRMRDTARQSSLPRAQRQKNLRGAFSVPDPKRVSGQHLALVDDVMTSGNTLNEAAQTLLAAGAASVMALVVARTP</sequence>
<comment type="caution">
    <text evidence="4">The sequence shown here is derived from an EMBL/GenBank/DDBJ whole genome shotgun (WGS) entry which is preliminary data.</text>
</comment>
<evidence type="ECO:0000313" key="4">
    <source>
        <dbReference type="EMBL" id="EFV94279.1"/>
    </source>
</evidence>
<dbReference type="InterPro" id="IPR051910">
    <property type="entry name" value="ComF/GntX_DNA_util-trans"/>
</dbReference>
<dbReference type="SUPFAM" id="SSF53271">
    <property type="entry name" value="PRTase-like"/>
    <property type="match status" value="1"/>
</dbReference>
<dbReference type="Gene3D" id="3.40.50.2020">
    <property type="match status" value="1"/>
</dbReference>
<accession>E7S0D0</accession>
<comment type="similarity">
    <text evidence="1">Belongs to the ComF/GntX family.</text>
</comment>
<gene>
    <name evidence="4" type="ORF">HMPREF0551_2394</name>
</gene>
<dbReference type="EMBL" id="AEQP01000022">
    <property type="protein sequence ID" value="EFV94279.1"/>
    <property type="molecule type" value="Genomic_DNA"/>
</dbReference>
<dbReference type="PANTHER" id="PTHR47505">
    <property type="entry name" value="DNA UTILIZATION PROTEIN YHGH"/>
    <property type="match status" value="1"/>
</dbReference>
<reference evidence="4 5" key="1">
    <citation type="submission" date="2010-12" db="EMBL/GenBank/DDBJ databases">
        <authorList>
            <person name="Muzny D."/>
            <person name="Qin X."/>
            <person name="Deng J."/>
            <person name="Jiang H."/>
            <person name="Liu Y."/>
            <person name="Qu J."/>
            <person name="Song X.-Z."/>
            <person name="Zhang L."/>
            <person name="Thornton R."/>
            <person name="Coyle M."/>
            <person name="Francisco L."/>
            <person name="Jackson L."/>
            <person name="Javaid M."/>
            <person name="Korchina V."/>
            <person name="Kovar C."/>
            <person name="Mata R."/>
            <person name="Mathew T."/>
            <person name="Ngo R."/>
            <person name="Nguyen L."/>
            <person name="Nguyen N."/>
            <person name="Okwuonu G."/>
            <person name="Ongeri F."/>
            <person name="Pham C."/>
            <person name="Simmons D."/>
            <person name="Wilczek-Boney K."/>
            <person name="Hale W."/>
            <person name="Jakkamsetti A."/>
            <person name="Pham P."/>
            <person name="Ruth R."/>
            <person name="San Lucas F."/>
            <person name="Warren J."/>
            <person name="Zhang J."/>
            <person name="Zhao Z."/>
            <person name="Zhou C."/>
            <person name="Zhu D."/>
            <person name="Lee S."/>
            <person name="Bess C."/>
            <person name="Blankenburg K."/>
            <person name="Forbes L."/>
            <person name="Fu Q."/>
            <person name="Gubbala S."/>
            <person name="Hirani K."/>
            <person name="Jayaseelan J.C."/>
            <person name="Lara F."/>
            <person name="Munidasa M."/>
            <person name="Palculict T."/>
            <person name="Patil S."/>
            <person name="Pu L.-L."/>
            <person name="Saada N."/>
            <person name="Tang L."/>
            <person name="Weissenberger G."/>
            <person name="Zhu Y."/>
            <person name="Hemphill L."/>
            <person name="Shang Y."/>
            <person name="Youmans B."/>
            <person name="Ayvaz T."/>
            <person name="Ross M."/>
            <person name="Santibanez J."/>
            <person name="Aqrawi P."/>
            <person name="Gross S."/>
            <person name="Joshi V."/>
            <person name="Fowler G."/>
            <person name="Nazareth L."/>
            <person name="Reid J."/>
            <person name="Worley K."/>
            <person name="Petrosino J."/>
            <person name="Highlander S."/>
            <person name="Gibbs R."/>
        </authorList>
    </citation>
    <scope>NUCLEOTIDE SEQUENCE [LARGE SCALE GENOMIC DNA]</scope>
    <source>
        <strain evidence="4 5">ATCC 51599</strain>
    </source>
</reference>
<dbReference type="PANTHER" id="PTHR47505:SF1">
    <property type="entry name" value="DNA UTILIZATION PROTEIN YHGH"/>
    <property type="match status" value="1"/>
</dbReference>
<protein>
    <submittedName>
        <fullName evidence="4">ComF family protein</fullName>
    </submittedName>
</protein>
<organism evidence="4 5">
    <name type="scientific">Lautropia mirabilis ATCC 51599</name>
    <dbReference type="NCBI Taxonomy" id="887898"/>
    <lineage>
        <taxon>Bacteria</taxon>
        <taxon>Pseudomonadati</taxon>
        <taxon>Pseudomonadota</taxon>
        <taxon>Betaproteobacteria</taxon>
        <taxon>Burkholderiales</taxon>
        <taxon>Burkholderiaceae</taxon>
        <taxon>Lautropia</taxon>
    </lineage>
</organism>
<feature type="region of interest" description="Disordered" evidence="2">
    <location>
        <begin position="196"/>
        <end position="216"/>
    </location>
</feature>
<dbReference type="Pfam" id="PF00156">
    <property type="entry name" value="Pribosyltran"/>
    <property type="match status" value="1"/>
</dbReference>
<dbReference type="eggNOG" id="COG1040">
    <property type="taxonomic scope" value="Bacteria"/>
</dbReference>
<name>E7S0D0_9BURK</name>
<evidence type="ECO:0000259" key="3">
    <source>
        <dbReference type="Pfam" id="PF00156"/>
    </source>
</evidence>
<evidence type="ECO:0000256" key="1">
    <source>
        <dbReference type="ARBA" id="ARBA00008007"/>
    </source>
</evidence>
<dbReference type="InterPro" id="IPR029057">
    <property type="entry name" value="PRTase-like"/>
</dbReference>
<feature type="domain" description="Phosphoribosyltransferase" evidence="3">
    <location>
        <begin position="215"/>
        <end position="260"/>
    </location>
</feature>
<dbReference type="Proteomes" id="UP000011021">
    <property type="component" value="Unassembled WGS sequence"/>
</dbReference>
<evidence type="ECO:0000256" key="2">
    <source>
        <dbReference type="SAM" id="MobiDB-lite"/>
    </source>
</evidence>
<dbReference type="InterPro" id="IPR000836">
    <property type="entry name" value="PRTase_dom"/>
</dbReference>
<evidence type="ECO:0000313" key="5">
    <source>
        <dbReference type="Proteomes" id="UP000011021"/>
    </source>
</evidence>
<keyword evidence="5" id="KW-1185">Reference proteome</keyword>
<dbReference type="HOGENOM" id="CLU_054549_0_0_4"/>
<proteinExistence type="inferred from homology"/>
<dbReference type="STRING" id="887898.HMPREF0551_2394"/>
<dbReference type="CDD" id="cd06223">
    <property type="entry name" value="PRTases_typeI"/>
    <property type="match status" value="1"/>
</dbReference>
<dbReference type="AlphaFoldDB" id="E7S0D0"/>